<dbReference type="EC" id="2.7.13.3" evidence="2"/>
<comment type="caution">
    <text evidence="14">The sequence shown here is derived from an EMBL/GenBank/DDBJ whole genome shotgun (WGS) entry which is preliminary data.</text>
</comment>
<evidence type="ECO:0000256" key="9">
    <source>
        <dbReference type="PROSITE-ProRule" id="PRU00169"/>
    </source>
</evidence>
<dbReference type="SUPFAM" id="SSF55874">
    <property type="entry name" value="ATPase domain of HSP90 chaperone/DNA topoisomerase II/histidine kinase"/>
    <property type="match status" value="1"/>
</dbReference>
<evidence type="ECO:0000256" key="3">
    <source>
        <dbReference type="ARBA" id="ARBA00022553"/>
    </source>
</evidence>
<feature type="modified residue" description="4-aspartylphosphate" evidence="9">
    <location>
        <position position="837"/>
    </location>
</feature>
<evidence type="ECO:0000256" key="8">
    <source>
        <dbReference type="ARBA" id="ARBA00023012"/>
    </source>
</evidence>
<evidence type="ECO:0000256" key="1">
    <source>
        <dbReference type="ARBA" id="ARBA00000085"/>
    </source>
</evidence>
<dbReference type="CDD" id="cd00156">
    <property type="entry name" value="REC"/>
    <property type="match status" value="1"/>
</dbReference>
<keyword evidence="8" id="KW-0902">Two-component regulatory system</keyword>
<dbReference type="SMART" id="SM00091">
    <property type="entry name" value="PAS"/>
    <property type="match status" value="1"/>
</dbReference>
<dbReference type="PRINTS" id="PR00344">
    <property type="entry name" value="BCTRLSENSOR"/>
</dbReference>
<feature type="transmembrane region" description="Helical" evidence="10">
    <location>
        <begin position="329"/>
        <end position="351"/>
    </location>
</feature>
<keyword evidence="7" id="KW-0067">ATP-binding</keyword>
<gene>
    <name evidence="14" type="ORF">KPL78_19405</name>
</gene>
<feature type="domain" description="Response regulatory" evidence="12">
    <location>
        <begin position="788"/>
        <end position="906"/>
    </location>
</feature>
<feature type="domain" description="PAS" evidence="13">
    <location>
        <begin position="408"/>
        <end position="479"/>
    </location>
</feature>
<dbReference type="Gene3D" id="3.30.450.20">
    <property type="entry name" value="PAS domain"/>
    <property type="match status" value="2"/>
</dbReference>
<evidence type="ECO:0000256" key="5">
    <source>
        <dbReference type="ARBA" id="ARBA00022741"/>
    </source>
</evidence>
<dbReference type="Pfam" id="PF02518">
    <property type="entry name" value="HATPase_c"/>
    <property type="match status" value="1"/>
</dbReference>
<dbReference type="InterPro" id="IPR004358">
    <property type="entry name" value="Sig_transdc_His_kin-like_C"/>
</dbReference>
<dbReference type="PROSITE" id="PS50110">
    <property type="entry name" value="RESPONSE_REGULATORY"/>
    <property type="match status" value="1"/>
</dbReference>
<evidence type="ECO:0000259" key="13">
    <source>
        <dbReference type="PROSITE" id="PS50112"/>
    </source>
</evidence>
<reference evidence="14 15" key="1">
    <citation type="submission" date="2021-07" db="EMBL/GenBank/DDBJ databases">
        <authorList>
            <person name="So Y."/>
        </authorList>
    </citation>
    <scope>NUCLEOTIDE SEQUENCE [LARGE SCALE GENOMIC DNA]</scope>
    <source>
        <strain evidence="14 15">HJA6</strain>
    </source>
</reference>
<dbReference type="Proteomes" id="UP001196565">
    <property type="component" value="Unassembled WGS sequence"/>
</dbReference>
<dbReference type="CDD" id="cd00130">
    <property type="entry name" value="PAS"/>
    <property type="match status" value="1"/>
</dbReference>
<dbReference type="SUPFAM" id="SSF47384">
    <property type="entry name" value="Homodimeric domain of signal transducing histidine kinase"/>
    <property type="match status" value="1"/>
</dbReference>
<evidence type="ECO:0000259" key="12">
    <source>
        <dbReference type="PROSITE" id="PS50110"/>
    </source>
</evidence>
<dbReference type="InterPro" id="IPR011006">
    <property type="entry name" value="CheY-like_superfamily"/>
</dbReference>
<dbReference type="PROSITE" id="PS50112">
    <property type="entry name" value="PAS"/>
    <property type="match status" value="1"/>
</dbReference>
<dbReference type="SUPFAM" id="SSF52172">
    <property type="entry name" value="CheY-like"/>
    <property type="match status" value="1"/>
</dbReference>
<keyword evidence="10" id="KW-0472">Membrane</keyword>
<keyword evidence="10" id="KW-1133">Transmembrane helix</keyword>
<keyword evidence="15" id="KW-1185">Reference proteome</keyword>
<accession>A0ABS7ACL5</accession>
<dbReference type="InterPro" id="IPR036890">
    <property type="entry name" value="HATPase_C_sf"/>
</dbReference>
<comment type="catalytic activity">
    <reaction evidence="1">
        <text>ATP + protein L-histidine = ADP + protein N-phospho-L-histidine.</text>
        <dbReference type="EC" id="2.7.13.3"/>
    </reaction>
</comment>
<feature type="domain" description="Histidine kinase" evidence="11">
    <location>
        <begin position="556"/>
        <end position="771"/>
    </location>
</feature>
<keyword evidence="10" id="KW-0812">Transmembrane</keyword>
<dbReference type="SUPFAM" id="SSF55785">
    <property type="entry name" value="PYP-like sensor domain (PAS domain)"/>
    <property type="match status" value="1"/>
</dbReference>
<dbReference type="InterPro" id="IPR005467">
    <property type="entry name" value="His_kinase_dom"/>
</dbReference>
<dbReference type="InterPro" id="IPR000014">
    <property type="entry name" value="PAS"/>
</dbReference>
<evidence type="ECO:0000256" key="7">
    <source>
        <dbReference type="ARBA" id="ARBA00022840"/>
    </source>
</evidence>
<proteinExistence type="predicted"/>
<dbReference type="InterPro" id="IPR001789">
    <property type="entry name" value="Sig_transdc_resp-reg_receiver"/>
</dbReference>
<dbReference type="Gene3D" id="1.10.287.130">
    <property type="match status" value="1"/>
</dbReference>
<name>A0ABS7ACL5_9PROT</name>
<dbReference type="PANTHER" id="PTHR43065">
    <property type="entry name" value="SENSOR HISTIDINE KINASE"/>
    <property type="match status" value="1"/>
</dbReference>
<dbReference type="NCBIfam" id="TIGR00229">
    <property type="entry name" value="sensory_box"/>
    <property type="match status" value="1"/>
</dbReference>
<organism evidence="14 15">
    <name type="scientific">Roseomonas alba</name>
    <dbReference type="NCBI Taxonomy" id="2846776"/>
    <lineage>
        <taxon>Bacteria</taxon>
        <taxon>Pseudomonadati</taxon>
        <taxon>Pseudomonadota</taxon>
        <taxon>Alphaproteobacteria</taxon>
        <taxon>Acetobacterales</taxon>
        <taxon>Roseomonadaceae</taxon>
        <taxon>Roseomonas</taxon>
    </lineage>
</organism>
<keyword evidence="4" id="KW-0808">Transferase</keyword>
<dbReference type="Pfam" id="PF13426">
    <property type="entry name" value="PAS_9"/>
    <property type="match status" value="1"/>
</dbReference>
<evidence type="ECO:0000313" key="15">
    <source>
        <dbReference type="Proteomes" id="UP001196565"/>
    </source>
</evidence>
<dbReference type="RefSeq" id="WP_219764651.1">
    <property type="nucleotide sequence ID" value="NZ_JAHYBZ010000007.1"/>
</dbReference>
<dbReference type="Gene3D" id="3.40.50.2300">
    <property type="match status" value="1"/>
</dbReference>
<protein>
    <recommendedName>
        <fullName evidence="2">histidine kinase</fullName>
        <ecNumber evidence="2">2.7.13.3</ecNumber>
    </recommendedName>
</protein>
<evidence type="ECO:0000313" key="14">
    <source>
        <dbReference type="EMBL" id="MBW6400036.1"/>
    </source>
</evidence>
<dbReference type="PROSITE" id="PS50109">
    <property type="entry name" value="HIS_KIN"/>
    <property type="match status" value="1"/>
</dbReference>
<dbReference type="InterPro" id="IPR003661">
    <property type="entry name" value="HisK_dim/P_dom"/>
</dbReference>
<dbReference type="SMART" id="SM00448">
    <property type="entry name" value="REC"/>
    <property type="match status" value="1"/>
</dbReference>
<dbReference type="Pfam" id="PF00512">
    <property type="entry name" value="HisKA"/>
    <property type="match status" value="1"/>
</dbReference>
<evidence type="ECO:0000256" key="2">
    <source>
        <dbReference type="ARBA" id="ARBA00012438"/>
    </source>
</evidence>
<dbReference type="EMBL" id="JAHYBZ010000007">
    <property type="protein sequence ID" value="MBW6400036.1"/>
    <property type="molecule type" value="Genomic_DNA"/>
</dbReference>
<dbReference type="SMART" id="SM00388">
    <property type="entry name" value="HisKA"/>
    <property type="match status" value="1"/>
</dbReference>
<dbReference type="InterPro" id="IPR036097">
    <property type="entry name" value="HisK_dim/P_sf"/>
</dbReference>
<dbReference type="InterPro" id="IPR003594">
    <property type="entry name" value="HATPase_dom"/>
</dbReference>
<sequence length="911" mass="96888">MIATARPIIRRFLLLLACGGTATLLLLAGLGTYAYRTAREDALEQARASAEAGRAALEQVVQIVDLQVRLLRNAFLMALAGRPDAAEPGSLGPQTDPGPTRGVTLSLPTAPHNPQARRRMAAAQALYPLQRVLREVMPELRWTYVFDAGRDFVSVYPWLDPPTILGEAEMEAAQRAFLGWWEYDVALGALPQRNPDRTGYWTPVYVDAGGAGLMVSHAVPVDADGQFQALTGADLLVSSLSDMLARRTGGGRFVVIDQKDMAVADAEGRIAGEMRAAQSLLGGPPPVPEAGWVRAGPAWMIALPVAGTPWVLVHSLDAAAVRRQALADVVPYLILAGVVLAGLGLLFFAMLQQFLRPAAGLADYAKRLADSPEPVPPPTVPAPWRPWFTRLEAAVREQRAMTLQRQLAETLKAAVVDVALDAVIIADGEGRVVAFNPGAERIFGYRSDDAIGRRIGELIVPPETRAAHESGMERFRRTRAATVLGRRLELEAMRADGSRFPVELAIHHVSVAGQDSFAAYARDLTPQQEAAREIETQQARIHQIEKLSAMGSLLAGVAHELNNPLAILVAQSTLLREKAGTPDLQRRAERIHAAAERAGRIVKSFLAMARQKPPERVPASLNEAVRAAAEMTAYGARSSGIAVTMALDPALPLAELDRDMMGQVVANLLINAQQALAEQPEPRCITVTTRSIEEDGARWVALEVADNGPGVPAAVAARIFDPYFTTKPSGAGTGIGLSICRTVVEAHGGSIALLQAAGGGACFRVRLRAIDGEAEAAPPAPPRASGLSFLLVDDEPDLAASLAEMLQGLGHDAVIAPSPGVALELAQEGDYDGVIADLRMPGLDGAALRRALVAIDPGWAARVVIMTGDTVQGPVAIARGGEAEGAVVLEKPFGPAELREAIAPIVEARRR</sequence>
<keyword evidence="6" id="KW-0418">Kinase</keyword>
<evidence type="ECO:0000256" key="10">
    <source>
        <dbReference type="SAM" id="Phobius"/>
    </source>
</evidence>
<dbReference type="SMART" id="SM00387">
    <property type="entry name" value="HATPase_c"/>
    <property type="match status" value="1"/>
</dbReference>
<evidence type="ECO:0000256" key="6">
    <source>
        <dbReference type="ARBA" id="ARBA00022777"/>
    </source>
</evidence>
<dbReference type="PANTHER" id="PTHR43065:SF10">
    <property type="entry name" value="PEROXIDE STRESS-ACTIVATED HISTIDINE KINASE MAK3"/>
    <property type="match status" value="1"/>
</dbReference>
<evidence type="ECO:0000259" key="11">
    <source>
        <dbReference type="PROSITE" id="PS50109"/>
    </source>
</evidence>
<dbReference type="Pfam" id="PF00072">
    <property type="entry name" value="Response_reg"/>
    <property type="match status" value="1"/>
</dbReference>
<dbReference type="InterPro" id="IPR035965">
    <property type="entry name" value="PAS-like_dom_sf"/>
</dbReference>
<evidence type="ECO:0000256" key="4">
    <source>
        <dbReference type="ARBA" id="ARBA00022679"/>
    </source>
</evidence>
<keyword evidence="5" id="KW-0547">Nucleotide-binding</keyword>
<dbReference type="Gene3D" id="3.30.565.10">
    <property type="entry name" value="Histidine kinase-like ATPase, C-terminal domain"/>
    <property type="match status" value="1"/>
</dbReference>
<keyword evidence="3 9" id="KW-0597">Phosphoprotein</keyword>
<dbReference type="CDD" id="cd00082">
    <property type="entry name" value="HisKA"/>
    <property type="match status" value="1"/>
</dbReference>